<keyword evidence="2" id="KW-1185">Reference proteome</keyword>
<evidence type="ECO:0000313" key="1">
    <source>
        <dbReference type="EMBL" id="CAG7717349.1"/>
    </source>
</evidence>
<proteinExistence type="predicted"/>
<dbReference type="Proteomes" id="UP000708208">
    <property type="component" value="Unassembled WGS sequence"/>
</dbReference>
<dbReference type="EMBL" id="CAJVCH010045123">
    <property type="protein sequence ID" value="CAG7717349.1"/>
    <property type="molecule type" value="Genomic_DNA"/>
</dbReference>
<protein>
    <submittedName>
        <fullName evidence="1">Uncharacterized protein</fullName>
    </submittedName>
</protein>
<reference evidence="1" key="1">
    <citation type="submission" date="2021-06" db="EMBL/GenBank/DDBJ databases">
        <authorList>
            <person name="Hodson N. C."/>
            <person name="Mongue J. A."/>
            <person name="Jaron S. K."/>
        </authorList>
    </citation>
    <scope>NUCLEOTIDE SEQUENCE</scope>
</reference>
<sequence length="940" mass="107770">LDIKCGPESSLRNAKSSRSVPFISPIYITFTRAAISYLTPGLDSVEMGSKKEPVCFSNRSTNAVRLYLRNIQLKFLDITYDETVEEIEKILEDDPMSTWLCHNVLFLHMNLSEIEKVKADMKYFALINLDWDPITPKFYIDCVFHCHLHEYFLQVIYVARVKEFSHRLISDAVERVVSPGLEEKCQLTKEEWLLYMTLLPRLCCSNCPFASSYTNLWTRIVSHFVELPNQLMSVMNKVEILIRAAGIICSKVEDYKGSSEISDSIRELNFNTYGQIKEDENAQIFLGIKTRISKKTSRILRYIGDCSYLTNLILKKNVIQSEDSSELFKKAAENIQLVTNLLEKFKSKSRYEDYNERTMTFEHFCTLLRSSMKYRHSQSSWYEKFFTYEEAFTTPEGFSLAEEIIAPSASIELGLKMLKKILRIPSPLADPVKSIALTLVLNDNLYPEFDAVVKLIFKGGLHAQLCLSRFQEELNELNVKLGSEGTFCLKTRKLSSEVIRKCHRLTVQNPISTTENVLLRILQLPLCASPVLNSLEPFWCLLVPTEIMHDINMTLESMTLLEYGLVRIISQVIDPLNRNLLLKFSRLFPVLLENGFISKERFQQLIVDILTSSVEIFTIDKLASLLDIYKELIAFVLSSHSLVDLVFCQSAYNHVVGFREATYFSKFSTTECHPMRDKAIEIADILLEYDSSLMKTILPPQDSVLVNLSSIQLVLLYARCPGRREAIKCYVRAPGDVSIDVTIEELEEIVQSSSPLEWRGMLDILRIIFSVSYGEQGALKFLQLVGKVPLYEVALPKVAALEDTDDCKKRKKQSVSKELKGPSLVFQRFGSHLVDVLTSPDDPFEFGKYPSEQLAMVKVFVAGSCYFPDEPQYFLAKQLMLMSLLNLTDWLDRNHQDEQFRQQCLLITLALEKSQHGKLSPICQSIIKVWKRKELEIIPV</sequence>
<accession>A0A8J2NWR2</accession>
<dbReference type="AlphaFoldDB" id="A0A8J2NWR2"/>
<comment type="caution">
    <text evidence="1">The sequence shown here is derived from an EMBL/GenBank/DDBJ whole genome shotgun (WGS) entry which is preliminary data.</text>
</comment>
<organism evidence="1 2">
    <name type="scientific">Allacma fusca</name>
    <dbReference type="NCBI Taxonomy" id="39272"/>
    <lineage>
        <taxon>Eukaryota</taxon>
        <taxon>Metazoa</taxon>
        <taxon>Ecdysozoa</taxon>
        <taxon>Arthropoda</taxon>
        <taxon>Hexapoda</taxon>
        <taxon>Collembola</taxon>
        <taxon>Symphypleona</taxon>
        <taxon>Sminthuridae</taxon>
        <taxon>Allacma</taxon>
    </lineage>
</organism>
<feature type="non-terminal residue" evidence="1">
    <location>
        <position position="1"/>
    </location>
</feature>
<evidence type="ECO:0000313" key="2">
    <source>
        <dbReference type="Proteomes" id="UP000708208"/>
    </source>
</evidence>
<gene>
    <name evidence="1" type="ORF">AFUS01_LOCUS6810</name>
</gene>
<name>A0A8J2NWR2_9HEXA</name>